<keyword evidence="3" id="KW-1185">Reference proteome</keyword>
<reference evidence="2 3" key="1">
    <citation type="submission" date="2019-04" db="EMBL/GenBank/DDBJ databases">
        <title>Pedobacter sp. AR-3-17 sp. nov., isolated from Arctic soil.</title>
        <authorList>
            <person name="Dahal R.H."/>
            <person name="Kim D.-U."/>
        </authorList>
    </citation>
    <scope>NUCLEOTIDE SEQUENCE [LARGE SCALE GENOMIC DNA]</scope>
    <source>
        <strain evidence="2 3">AR-3-17</strain>
    </source>
</reference>
<dbReference type="InterPro" id="IPR036163">
    <property type="entry name" value="HMA_dom_sf"/>
</dbReference>
<dbReference type="PROSITE" id="PS50846">
    <property type="entry name" value="HMA_2"/>
    <property type="match status" value="1"/>
</dbReference>
<feature type="domain" description="HMA" evidence="1">
    <location>
        <begin position="1"/>
        <end position="67"/>
    </location>
</feature>
<protein>
    <recommendedName>
        <fullName evidence="1">HMA domain-containing protein</fullName>
    </recommendedName>
</protein>
<gene>
    <name evidence="2" type="ORF">FA046_06270</name>
</gene>
<dbReference type="CDD" id="cd00371">
    <property type="entry name" value="HMA"/>
    <property type="match status" value="1"/>
</dbReference>
<dbReference type="RefSeq" id="WP_136825532.1">
    <property type="nucleotide sequence ID" value="NZ_SWBP01000002.1"/>
</dbReference>
<comment type="caution">
    <text evidence="2">The sequence shown here is derived from an EMBL/GenBank/DDBJ whole genome shotgun (WGS) entry which is preliminary data.</text>
</comment>
<accession>A0A4U1BZK9</accession>
<dbReference type="OrthoDB" id="677920at2"/>
<evidence type="ECO:0000259" key="1">
    <source>
        <dbReference type="PROSITE" id="PS50846"/>
    </source>
</evidence>
<dbReference type="Pfam" id="PF00403">
    <property type="entry name" value="HMA"/>
    <property type="match status" value="1"/>
</dbReference>
<dbReference type="InterPro" id="IPR006121">
    <property type="entry name" value="HMA_dom"/>
</dbReference>
<organism evidence="2 3">
    <name type="scientific">Pedobacter cryophilus</name>
    <dbReference type="NCBI Taxonomy" id="2571271"/>
    <lineage>
        <taxon>Bacteria</taxon>
        <taxon>Pseudomonadati</taxon>
        <taxon>Bacteroidota</taxon>
        <taxon>Sphingobacteriia</taxon>
        <taxon>Sphingobacteriales</taxon>
        <taxon>Sphingobacteriaceae</taxon>
        <taxon>Pedobacter</taxon>
    </lineage>
</organism>
<name>A0A4U1BZK9_9SPHI</name>
<dbReference type="Proteomes" id="UP000308181">
    <property type="component" value="Unassembled WGS sequence"/>
</dbReference>
<evidence type="ECO:0000313" key="2">
    <source>
        <dbReference type="EMBL" id="TKB98718.1"/>
    </source>
</evidence>
<dbReference type="AlphaFoldDB" id="A0A4U1BZK9"/>
<dbReference type="Gene3D" id="3.30.70.100">
    <property type="match status" value="1"/>
</dbReference>
<proteinExistence type="predicted"/>
<evidence type="ECO:0000313" key="3">
    <source>
        <dbReference type="Proteomes" id="UP000308181"/>
    </source>
</evidence>
<dbReference type="EMBL" id="SWBP01000002">
    <property type="protein sequence ID" value="TKB98718.1"/>
    <property type="molecule type" value="Genomic_DNA"/>
</dbReference>
<dbReference type="SUPFAM" id="SSF55008">
    <property type="entry name" value="HMA, heavy metal-associated domain"/>
    <property type="match status" value="1"/>
</dbReference>
<sequence length="69" mass="7772">METLKFKTSLKCSGCVAAIQSKMDELENVKKWEVDLTQPVKILTVEGDHLNEEEIIKTLKDAGYSANKM</sequence>
<dbReference type="GO" id="GO:0046872">
    <property type="term" value="F:metal ion binding"/>
    <property type="evidence" value="ECO:0007669"/>
    <property type="project" value="InterPro"/>
</dbReference>